<comment type="similarity">
    <text evidence="1">Belongs to the ABC-2 integral membrane protein family.</text>
</comment>
<name>A0A1H8FK00_9RHOB</name>
<organism evidence="4 5">
    <name type="scientific">Pseudorhodobacter antarcticus</name>
    <dbReference type="NCBI Taxonomy" id="1077947"/>
    <lineage>
        <taxon>Bacteria</taxon>
        <taxon>Pseudomonadati</taxon>
        <taxon>Pseudomonadota</taxon>
        <taxon>Alphaproteobacteria</taxon>
        <taxon>Rhodobacterales</taxon>
        <taxon>Paracoccaceae</taxon>
        <taxon>Pseudorhodobacter</taxon>
    </lineage>
</organism>
<feature type="transmembrane region" description="Helical" evidence="3">
    <location>
        <begin position="149"/>
        <end position="173"/>
    </location>
</feature>
<evidence type="ECO:0000256" key="2">
    <source>
        <dbReference type="ARBA" id="ARBA00022448"/>
    </source>
</evidence>
<dbReference type="GO" id="GO:0015920">
    <property type="term" value="P:lipopolysaccharide transport"/>
    <property type="evidence" value="ECO:0007669"/>
    <property type="project" value="TreeGrafter"/>
</dbReference>
<feature type="transmembrane region" description="Helical" evidence="3">
    <location>
        <begin position="72"/>
        <end position="92"/>
    </location>
</feature>
<accession>A0A1H8FK00</accession>
<reference evidence="4 5" key="1">
    <citation type="submission" date="2016-10" db="EMBL/GenBank/DDBJ databases">
        <authorList>
            <person name="de Groot N.N."/>
        </authorList>
    </citation>
    <scope>NUCLEOTIDE SEQUENCE [LARGE SCALE GENOMIC DNA]</scope>
    <source>
        <strain evidence="4 5">CGMCC 1.10836</strain>
    </source>
</reference>
<dbReference type="PANTHER" id="PTHR30413">
    <property type="entry name" value="INNER MEMBRANE TRANSPORT PERMEASE"/>
    <property type="match status" value="1"/>
</dbReference>
<feature type="transmembrane region" description="Helical" evidence="3">
    <location>
        <begin position="37"/>
        <end position="60"/>
    </location>
</feature>
<dbReference type="AlphaFoldDB" id="A0A1H8FK00"/>
<dbReference type="PANTHER" id="PTHR30413:SF10">
    <property type="entry name" value="CAPSULE POLYSACCHARIDE EXPORT INNER-MEMBRANE PROTEIN CTRC"/>
    <property type="match status" value="1"/>
</dbReference>
<keyword evidence="3" id="KW-1133">Transmembrane helix</keyword>
<evidence type="ECO:0000313" key="5">
    <source>
        <dbReference type="Proteomes" id="UP000183002"/>
    </source>
</evidence>
<feature type="transmembrane region" description="Helical" evidence="3">
    <location>
        <begin position="240"/>
        <end position="257"/>
    </location>
</feature>
<keyword evidence="2" id="KW-0813">Transport</keyword>
<keyword evidence="5" id="KW-1185">Reference proteome</keyword>
<gene>
    <name evidence="4" type="ORF">SAMN05216227_101120</name>
</gene>
<dbReference type="OrthoDB" id="7835223at2"/>
<dbReference type="STRING" id="1077947.SAMN05216227_101120"/>
<protein>
    <submittedName>
        <fullName evidence="4">ABC-type polysaccharide/polyol phosphate export permease</fullName>
    </submittedName>
</protein>
<dbReference type="EMBL" id="FOCO01000011">
    <property type="protein sequence ID" value="SEN31497.1"/>
    <property type="molecule type" value="Genomic_DNA"/>
</dbReference>
<dbReference type="Proteomes" id="UP000183002">
    <property type="component" value="Unassembled WGS sequence"/>
</dbReference>
<keyword evidence="3" id="KW-0812">Transmembrane</keyword>
<proteinExistence type="inferred from homology"/>
<evidence type="ECO:0000256" key="1">
    <source>
        <dbReference type="ARBA" id="ARBA00007783"/>
    </source>
</evidence>
<keyword evidence="3" id="KW-0472">Membrane</keyword>
<dbReference type="RefSeq" id="WP_050519601.1">
    <property type="nucleotide sequence ID" value="NZ_FOCO01000011.1"/>
</dbReference>
<evidence type="ECO:0000256" key="3">
    <source>
        <dbReference type="SAM" id="Phobius"/>
    </source>
</evidence>
<evidence type="ECO:0000313" key="4">
    <source>
        <dbReference type="EMBL" id="SEN31497.1"/>
    </source>
</evidence>
<feature type="transmembrane region" description="Helical" evidence="3">
    <location>
        <begin position="112"/>
        <end position="137"/>
    </location>
</feature>
<sequence length="273" mass="30048">MFQSAPRRTPTRTAFGMLELVFHASVRNVRKNHGNPVIGLLLNIVQTVMLVAVFFLMFSLLGMRGSAIRGDFLLYVMSGIFMFMTHVKSLGAVAGCDGPTSAMMKHAPMNTFVAITSAALAALYTQVLSATVVLYIYHAAFVPISIHDLPGALGMLILSWSSGAAIGTIVLAMKPWAPDAVGIISQLYQRANMIASGKMFVANTMPTHKLSMFDWNPLFHTIDQGRGFIFLNYHPHYSNYMYPIKVTLVLFVIGLMLESFTRKHASVSWGAKH</sequence>